<evidence type="ECO:0000313" key="3">
    <source>
        <dbReference type="Proteomes" id="UP000371041"/>
    </source>
</evidence>
<dbReference type="PANTHER" id="PTHR21666:SF270">
    <property type="entry name" value="MUREIN HYDROLASE ACTIVATOR ENVC"/>
    <property type="match status" value="1"/>
</dbReference>
<dbReference type="InterPro" id="IPR016047">
    <property type="entry name" value="M23ase_b-sheet_dom"/>
</dbReference>
<dbReference type="KEGG" id="sace:GIY23_07950"/>
<dbReference type="InterPro" id="IPR050570">
    <property type="entry name" value="Cell_wall_metabolism_enzyme"/>
</dbReference>
<sequence length="169" mass="17922">MVSVLGVVGAPGVAAEPWDGDSHTRAAPPFQLPFPCGQDWVGATYTDHNPPNSVDFNRADDLGDPVLAAAAGTVSRVENEGDTSYGRWIEIDHGQGWTTRYAHLSRQTVSEGDEVAGGGRIGDLGNTGGSTGPHLHFEQRANGAAVKARFDGKQAHYWGKKTYTSRSAC</sequence>
<reference evidence="3" key="1">
    <citation type="submission" date="2019-11" db="EMBL/GenBank/DDBJ databases">
        <title>The complete genome sequence of Saccharopolyspora sp. E2A.</title>
        <authorList>
            <person name="Zhang G."/>
        </authorList>
    </citation>
    <scope>NUCLEOTIDE SEQUENCE [LARGE SCALE GENOMIC DNA]</scope>
    <source>
        <strain evidence="3">E2A</strain>
    </source>
</reference>
<accession>A0A5Q3QFX8</accession>
<dbReference type="SUPFAM" id="SSF51261">
    <property type="entry name" value="Duplicated hybrid motif"/>
    <property type="match status" value="1"/>
</dbReference>
<dbReference type="PANTHER" id="PTHR21666">
    <property type="entry name" value="PEPTIDASE-RELATED"/>
    <property type="match status" value="1"/>
</dbReference>
<evidence type="ECO:0000313" key="2">
    <source>
        <dbReference type="EMBL" id="QGK72134.1"/>
    </source>
</evidence>
<dbReference type="AlphaFoldDB" id="A0A5Q3QFX8"/>
<dbReference type="InterPro" id="IPR011055">
    <property type="entry name" value="Dup_hybrid_motif"/>
</dbReference>
<organism evidence="2 3">
    <name type="scientific">Allosaccharopolyspora coralli</name>
    <dbReference type="NCBI Taxonomy" id="2665642"/>
    <lineage>
        <taxon>Bacteria</taxon>
        <taxon>Bacillati</taxon>
        <taxon>Actinomycetota</taxon>
        <taxon>Actinomycetes</taxon>
        <taxon>Pseudonocardiales</taxon>
        <taxon>Pseudonocardiaceae</taxon>
        <taxon>Allosaccharopolyspora</taxon>
    </lineage>
</organism>
<dbReference type="Pfam" id="PF01551">
    <property type="entry name" value="Peptidase_M23"/>
    <property type="match status" value="1"/>
</dbReference>
<name>A0A5Q3QFX8_9PSEU</name>
<feature type="domain" description="M23ase beta-sheet core" evidence="1">
    <location>
        <begin position="54"/>
        <end position="147"/>
    </location>
</feature>
<gene>
    <name evidence="2" type="ORF">GIY23_07950</name>
</gene>
<dbReference type="GO" id="GO:0004222">
    <property type="term" value="F:metalloendopeptidase activity"/>
    <property type="evidence" value="ECO:0007669"/>
    <property type="project" value="TreeGrafter"/>
</dbReference>
<evidence type="ECO:0000259" key="1">
    <source>
        <dbReference type="Pfam" id="PF01551"/>
    </source>
</evidence>
<dbReference type="EMBL" id="CP045929">
    <property type="protein sequence ID" value="QGK72134.1"/>
    <property type="molecule type" value="Genomic_DNA"/>
</dbReference>
<proteinExistence type="predicted"/>
<keyword evidence="3" id="KW-1185">Reference proteome</keyword>
<dbReference type="CDD" id="cd12797">
    <property type="entry name" value="M23_peptidase"/>
    <property type="match status" value="1"/>
</dbReference>
<dbReference type="Proteomes" id="UP000371041">
    <property type="component" value="Chromosome"/>
</dbReference>
<dbReference type="Gene3D" id="2.70.70.10">
    <property type="entry name" value="Glucose Permease (Domain IIA)"/>
    <property type="match status" value="1"/>
</dbReference>
<protein>
    <submittedName>
        <fullName evidence="2">Peptidoglycan DD-metalloendopeptidase family protein</fullName>
    </submittedName>
</protein>